<evidence type="ECO:0000313" key="9">
    <source>
        <dbReference type="EMBL" id="SOD57423.1"/>
    </source>
</evidence>
<dbReference type="AlphaFoldDB" id="A0A286DFS4"/>
<dbReference type="SUPFAM" id="SSF100950">
    <property type="entry name" value="NagB/RpiA/CoA transferase-like"/>
    <property type="match status" value="1"/>
</dbReference>
<dbReference type="UniPathway" id="UPA00115">
    <property type="reaction ID" value="UER00409"/>
</dbReference>
<gene>
    <name evidence="7" type="primary">pgl</name>
    <name evidence="9" type="ORF">SAMN06296416_11354</name>
</gene>
<evidence type="ECO:0000256" key="2">
    <source>
        <dbReference type="ARBA" id="ARBA00002681"/>
    </source>
</evidence>
<dbReference type="Gene3D" id="3.40.50.1360">
    <property type="match status" value="1"/>
</dbReference>
<evidence type="ECO:0000256" key="1">
    <source>
        <dbReference type="ARBA" id="ARBA00000832"/>
    </source>
</evidence>
<dbReference type="GO" id="GO:0005975">
    <property type="term" value="P:carbohydrate metabolic process"/>
    <property type="evidence" value="ECO:0007669"/>
    <property type="project" value="UniProtKB-UniRule"/>
</dbReference>
<accession>A0A286DFS4</accession>
<dbReference type="CDD" id="cd01400">
    <property type="entry name" value="6PGL"/>
    <property type="match status" value="1"/>
</dbReference>
<evidence type="ECO:0000259" key="8">
    <source>
        <dbReference type="Pfam" id="PF01182"/>
    </source>
</evidence>
<protein>
    <recommendedName>
        <fullName evidence="6 7">6-phosphogluconolactonase</fullName>
        <shortName evidence="7">6PGL</shortName>
        <ecNumber evidence="5 7">3.1.1.31</ecNumber>
    </recommendedName>
</protein>
<evidence type="ECO:0000313" key="10">
    <source>
        <dbReference type="Proteomes" id="UP000219374"/>
    </source>
</evidence>
<evidence type="ECO:0000256" key="7">
    <source>
        <dbReference type="RuleBase" id="RU365095"/>
    </source>
</evidence>
<keyword evidence="7" id="KW-0378">Hydrolase</keyword>
<feature type="domain" description="Glucosamine/galactosamine-6-phosphate isomerase" evidence="8">
    <location>
        <begin position="18"/>
        <end position="227"/>
    </location>
</feature>
<proteinExistence type="inferred from homology"/>
<dbReference type="Proteomes" id="UP000219374">
    <property type="component" value="Unassembled WGS sequence"/>
</dbReference>
<keyword evidence="10" id="KW-1185">Reference proteome</keyword>
<dbReference type="InterPro" id="IPR005900">
    <property type="entry name" value="6-phosphogluconolactonase_DevB"/>
</dbReference>
<reference evidence="9 10" key="1">
    <citation type="submission" date="2017-09" db="EMBL/GenBank/DDBJ databases">
        <authorList>
            <person name="Ehlers B."/>
            <person name="Leendertz F.H."/>
        </authorList>
    </citation>
    <scope>NUCLEOTIDE SEQUENCE [LARGE SCALE GENOMIC DNA]</scope>
    <source>
        <strain evidence="9 10">CGMCC 1.10978</strain>
    </source>
</reference>
<dbReference type="InterPro" id="IPR039104">
    <property type="entry name" value="6PGL"/>
</dbReference>
<dbReference type="PANTHER" id="PTHR11054:SF0">
    <property type="entry name" value="6-PHOSPHOGLUCONOLACTONASE"/>
    <property type="match status" value="1"/>
</dbReference>
<comment type="function">
    <text evidence="2 7">Hydrolysis of 6-phosphogluconolactone to 6-phosphogluconate.</text>
</comment>
<dbReference type="NCBIfam" id="TIGR01198">
    <property type="entry name" value="pgl"/>
    <property type="match status" value="1"/>
</dbReference>
<comment type="similarity">
    <text evidence="4 7">Belongs to the glucosamine/galactosamine-6-phosphate isomerase family. 6-phosphogluconolactonase subfamily.</text>
</comment>
<dbReference type="OrthoDB" id="9810967at2"/>
<organism evidence="9 10">
    <name type="scientific">Pseudoxanthomonas wuyuanensis</name>
    <dbReference type="NCBI Taxonomy" id="1073196"/>
    <lineage>
        <taxon>Bacteria</taxon>
        <taxon>Pseudomonadati</taxon>
        <taxon>Pseudomonadota</taxon>
        <taxon>Gammaproteobacteria</taxon>
        <taxon>Lysobacterales</taxon>
        <taxon>Lysobacteraceae</taxon>
        <taxon>Pseudoxanthomonas</taxon>
    </lineage>
</organism>
<evidence type="ECO:0000256" key="5">
    <source>
        <dbReference type="ARBA" id="ARBA00013198"/>
    </source>
</evidence>
<evidence type="ECO:0000256" key="3">
    <source>
        <dbReference type="ARBA" id="ARBA00004961"/>
    </source>
</evidence>
<dbReference type="GO" id="GO:0006098">
    <property type="term" value="P:pentose-phosphate shunt"/>
    <property type="evidence" value="ECO:0007669"/>
    <property type="project" value="UniProtKB-UniPathway"/>
</dbReference>
<comment type="catalytic activity">
    <reaction evidence="1 7">
        <text>6-phospho-D-glucono-1,5-lactone + H2O = 6-phospho-D-gluconate + H(+)</text>
        <dbReference type="Rhea" id="RHEA:12556"/>
        <dbReference type="ChEBI" id="CHEBI:15377"/>
        <dbReference type="ChEBI" id="CHEBI:15378"/>
        <dbReference type="ChEBI" id="CHEBI:57955"/>
        <dbReference type="ChEBI" id="CHEBI:58759"/>
        <dbReference type="EC" id="3.1.1.31"/>
    </reaction>
</comment>
<dbReference type="RefSeq" id="WP_097123554.1">
    <property type="nucleotide sequence ID" value="NZ_OCND01000013.1"/>
</dbReference>
<name>A0A286DFS4_9GAMM</name>
<dbReference type="EC" id="3.1.1.31" evidence="5 7"/>
<comment type="pathway">
    <text evidence="3 7">Carbohydrate degradation; pentose phosphate pathway; D-ribulose 5-phosphate from D-glucose 6-phosphate (oxidative stage): step 2/3.</text>
</comment>
<dbReference type="Pfam" id="PF01182">
    <property type="entry name" value="Glucosamine_iso"/>
    <property type="match status" value="1"/>
</dbReference>
<dbReference type="PANTHER" id="PTHR11054">
    <property type="entry name" value="6-PHOSPHOGLUCONOLACTONASE"/>
    <property type="match status" value="1"/>
</dbReference>
<dbReference type="GO" id="GO:0017057">
    <property type="term" value="F:6-phosphogluconolactonase activity"/>
    <property type="evidence" value="ECO:0007669"/>
    <property type="project" value="UniProtKB-UniRule"/>
</dbReference>
<dbReference type="InterPro" id="IPR006148">
    <property type="entry name" value="Glc/Gal-6P_isomerase"/>
</dbReference>
<dbReference type="EMBL" id="OCND01000013">
    <property type="protein sequence ID" value="SOD57423.1"/>
    <property type="molecule type" value="Genomic_DNA"/>
</dbReference>
<sequence>MTAPTDISAQIRWQPYADSETLAQALAADVAAQLRQAIALRGSAALALSGGTTPRRFLQRLSEQALAWEKVVVTLVDERWVAETHERSNARLLRQHLLQGNAAAARLVPLYRDVAEPEQALAQLQAELPAVIDVAVLGMGNDGHTASFFPGGDYLAQALDPNTPARLLPMRADGAGEARITLTLPALLAVPQLYLHIEGAQKQAVLQRALSGEDDGAGLPIRAVLAQARAPVATYFCP</sequence>
<evidence type="ECO:0000256" key="4">
    <source>
        <dbReference type="ARBA" id="ARBA00010662"/>
    </source>
</evidence>
<dbReference type="InterPro" id="IPR037171">
    <property type="entry name" value="NagB/RpiA_transferase-like"/>
</dbReference>
<evidence type="ECO:0000256" key="6">
    <source>
        <dbReference type="ARBA" id="ARBA00020337"/>
    </source>
</evidence>